<comment type="subcellular location">
    <subcellularLocation>
        <location evidence="1 11">Cell outer membrane</location>
        <topology evidence="1 11">Multi-pass membrane protein</topology>
    </subcellularLocation>
</comment>
<evidence type="ECO:0000256" key="6">
    <source>
        <dbReference type="ARBA" id="ARBA00023004"/>
    </source>
</evidence>
<evidence type="ECO:0000256" key="1">
    <source>
        <dbReference type="ARBA" id="ARBA00004571"/>
    </source>
</evidence>
<keyword evidence="4" id="KW-0410">Iron transport</keyword>
<evidence type="ECO:0000313" key="17">
    <source>
        <dbReference type="Proteomes" id="UP001419910"/>
    </source>
</evidence>
<dbReference type="PANTHER" id="PTHR32552">
    <property type="entry name" value="FERRICHROME IRON RECEPTOR-RELATED"/>
    <property type="match status" value="1"/>
</dbReference>
<dbReference type="Gene3D" id="2.40.170.20">
    <property type="entry name" value="TonB-dependent receptor, beta-barrel domain"/>
    <property type="match status" value="1"/>
</dbReference>
<keyword evidence="10 11" id="KW-0998">Cell outer membrane</keyword>
<organism evidence="16 17">
    <name type="scientific">Sphingomonas oligophenolica</name>
    <dbReference type="NCBI Taxonomy" id="301154"/>
    <lineage>
        <taxon>Bacteria</taxon>
        <taxon>Pseudomonadati</taxon>
        <taxon>Pseudomonadota</taxon>
        <taxon>Alphaproteobacteria</taxon>
        <taxon>Sphingomonadales</taxon>
        <taxon>Sphingomonadaceae</taxon>
        <taxon>Sphingomonas</taxon>
    </lineage>
</organism>
<evidence type="ECO:0000256" key="5">
    <source>
        <dbReference type="ARBA" id="ARBA00022692"/>
    </source>
</evidence>
<keyword evidence="2 11" id="KW-0813">Transport</keyword>
<dbReference type="PANTHER" id="PTHR32552:SF81">
    <property type="entry name" value="TONB-DEPENDENT OUTER MEMBRANE RECEPTOR"/>
    <property type="match status" value="1"/>
</dbReference>
<evidence type="ECO:0000256" key="2">
    <source>
        <dbReference type="ARBA" id="ARBA00022448"/>
    </source>
</evidence>
<evidence type="ECO:0000259" key="15">
    <source>
        <dbReference type="Pfam" id="PF07715"/>
    </source>
</evidence>
<feature type="domain" description="TonB-dependent receptor-like beta-barrel" evidence="14">
    <location>
        <begin position="260"/>
        <end position="749"/>
    </location>
</feature>
<feature type="signal peptide" evidence="13">
    <location>
        <begin position="1"/>
        <end position="25"/>
    </location>
</feature>
<evidence type="ECO:0000256" key="4">
    <source>
        <dbReference type="ARBA" id="ARBA00022496"/>
    </source>
</evidence>
<evidence type="ECO:0000256" key="7">
    <source>
        <dbReference type="ARBA" id="ARBA00023065"/>
    </source>
</evidence>
<evidence type="ECO:0000256" key="12">
    <source>
        <dbReference type="RuleBase" id="RU003357"/>
    </source>
</evidence>
<gene>
    <name evidence="16" type="ORF">ABC974_21415</name>
</gene>
<evidence type="ECO:0000256" key="3">
    <source>
        <dbReference type="ARBA" id="ARBA00022452"/>
    </source>
</evidence>
<dbReference type="EMBL" id="JBDIME010000025">
    <property type="protein sequence ID" value="MEN2792204.1"/>
    <property type="molecule type" value="Genomic_DNA"/>
</dbReference>
<feature type="domain" description="TonB-dependent receptor plug" evidence="15">
    <location>
        <begin position="56"/>
        <end position="163"/>
    </location>
</feature>
<keyword evidence="9 11" id="KW-0472">Membrane</keyword>
<dbReference type="Pfam" id="PF07715">
    <property type="entry name" value="Plug"/>
    <property type="match status" value="1"/>
</dbReference>
<dbReference type="PROSITE" id="PS52016">
    <property type="entry name" value="TONB_DEPENDENT_REC_3"/>
    <property type="match status" value="1"/>
</dbReference>
<keyword evidence="7" id="KW-0406">Ion transport</keyword>
<comment type="similarity">
    <text evidence="11 12">Belongs to the TonB-dependent receptor family.</text>
</comment>
<evidence type="ECO:0000256" key="11">
    <source>
        <dbReference type="PROSITE-ProRule" id="PRU01360"/>
    </source>
</evidence>
<evidence type="ECO:0000256" key="10">
    <source>
        <dbReference type="ARBA" id="ARBA00023237"/>
    </source>
</evidence>
<keyword evidence="13" id="KW-0732">Signal</keyword>
<dbReference type="InterPro" id="IPR012910">
    <property type="entry name" value="Plug_dom"/>
</dbReference>
<evidence type="ECO:0000256" key="9">
    <source>
        <dbReference type="ARBA" id="ARBA00023136"/>
    </source>
</evidence>
<evidence type="ECO:0000313" key="16">
    <source>
        <dbReference type="EMBL" id="MEN2792204.1"/>
    </source>
</evidence>
<reference evidence="16 17" key="1">
    <citation type="submission" date="2024-05" db="EMBL/GenBank/DDBJ databases">
        <authorList>
            <person name="Liu Q."/>
            <person name="Xin Y.-H."/>
        </authorList>
    </citation>
    <scope>NUCLEOTIDE SEQUENCE [LARGE SCALE GENOMIC DNA]</scope>
    <source>
        <strain evidence="16 17">CGMCC 1.10181</strain>
    </source>
</reference>
<dbReference type="RefSeq" id="WP_345840528.1">
    <property type="nucleotide sequence ID" value="NZ_JBDIME010000025.1"/>
</dbReference>
<dbReference type="SUPFAM" id="SSF56935">
    <property type="entry name" value="Porins"/>
    <property type="match status" value="1"/>
</dbReference>
<dbReference type="CDD" id="cd01347">
    <property type="entry name" value="ligand_gated_channel"/>
    <property type="match status" value="1"/>
</dbReference>
<protein>
    <submittedName>
        <fullName evidence="16">TonB-dependent receptor</fullName>
    </submittedName>
</protein>
<feature type="chain" id="PRO_5045688417" evidence="13">
    <location>
        <begin position="26"/>
        <end position="783"/>
    </location>
</feature>
<dbReference type="InterPro" id="IPR000531">
    <property type="entry name" value="Beta-barrel_TonB"/>
</dbReference>
<evidence type="ECO:0000256" key="8">
    <source>
        <dbReference type="ARBA" id="ARBA00023077"/>
    </source>
</evidence>
<name>A0ABU9Y8R8_9SPHN</name>
<dbReference type="Pfam" id="PF00593">
    <property type="entry name" value="TonB_dep_Rec_b-barrel"/>
    <property type="match status" value="1"/>
</dbReference>
<dbReference type="InterPro" id="IPR039426">
    <property type="entry name" value="TonB-dep_rcpt-like"/>
</dbReference>
<accession>A0ABU9Y8R8</accession>
<sequence length="783" mass="84610">MRYVRLACCVSAASLAIALATPAIAQTAPVAPAPEAMDAPQTTDIVVTANKRSETAMSVPASVTAISGAALADKGIYSVQDLVKVTPGLSYVESGRSVPVFSLRGVGFFDQSLASRPTVSVYVDEAPIPFSIESKGAAFDLQRVEVLKGPQGTLFGQNATGGAINYIAAKPTDTFHAGATASYARFGVVDVQGYVSGPISSTLDARLALRTVQGGDWQRSYTRDDTLGAQDFTQGRFILAWKPNDRLSVRFDVNGFYDRSDTQAPQFTAFAPGTPAQAKFIPLLATYPLAPADDRAADWDQGKDYRNHNRFVQSNLRIDFKALPEMTLTSLTSFSDMKVDQLADADGTALTNIDSNMRGKLQSISEELRASGDVGRLSYIAGLNYAHDYAAAAAYIDISYSTSAVSLGAPPALPLDKTEADVTQRFDTQAMFANLDYKVTDRLTIRGGVRYTAADLHYTGCSVPQSANAADAFTRVINKSRAAQGLAPIGPLAPFRCGSVNPLTLGPDLYFDKLNQQNLSWRGGIDFKPTPNTLLYVSVSKGYKAGSASTPAATNDLQFTPAKQESVLAYEVGLKTALLNHKVEFTAAAFYYDYRNKQLLGRQVFTPNVFGAINVLTNVPKSEIKGGEAQLTVFPLKGLTLTAAATYLDTRVVGDFINVDILGNSANFAGDPFPYTPKWQVVLDGEYRFPLTSTMQAVLGANANYRTKTTAGFGGSNLLDIDAYWLVDARAGIDFDQGKYRVQIFGRNITNQYYWNNVSRSLDNVRRYAGMPATYGVQFSVRY</sequence>
<keyword evidence="3 11" id="KW-1134">Transmembrane beta strand</keyword>
<keyword evidence="17" id="KW-1185">Reference proteome</keyword>
<evidence type="ECO:0000256" key="13">
    <source>
        <dbReference type="SAM" id="SignalP"/>
    </source>
</evidence>
<keyword evidence="6" id="KW-0408">Iron</keyword>
<keyword evidence="16" id="KW-0675">Receptor</keyword>
<proteinExistence type="inferred from homology"/>
<comment type="caution">
    <text evidence="16">The sequence shown here is derived from an EMBL/GenBank/DDBJ whole genome shotgun (WGS) entry which is preliminary data.</text>
</comment>
<evidence type="ECO:0000259" key="14">
    <source>
        <dbReference type="Pfam" id="PF00593"/>
    </source>
</evidence>
<dbReference type="Proteomes" id="UP001419910">
    <property type="component" value="Unassembled WGS sequence"/>
</dbReference>
<keyword evidence="5 11" id="KW-0812">Transmembrane</keyword>
<dbReference type="InterPro" id="IPR036942">
    <property type="entry name" value="Beta-barrel_TonB_sf"/>
</dbReference>
<keyword evidence="8 12" id="KW-0798">TonB box</keyword>